<dbReference type="EMBL" id="CAADFS010000216">
    <property type="protein sequence ID" value="VFK52822.1"/>
    <property type="molecule type" value="Genomic_DNA"/>
</dbReference>
<evidence type="ECO:0000313" key="1">
    <source>
        <dbReference type="EMBL" id="VFK52822.1"/>
    </source>
</evidence>
<sequence>MLVSSYFQYIAATFCIMHISRMNNDLDKITQRVNDNMAFSSLDSLAAILSPFFAARNGFGILRIYYSVTWCGSLTVFSRYRLFGSSITVPQMPCCSNAPVMTINRLPWWEIVRQHSPLCTSFADVKGSVNDGMLFVRGSHATIVRRLKIAFDKRALF</sequence>
<gene>
    <name evidence="1" type="ORF">BECKTC1821D_GA0114238_12162</name>
</gene>
<protein>
    <submittedName>
        <fullName evidence="1">Uncharacterized protein</fullName>
    </submittedName>
</protein>
<dbReference type="AlphaFoldDB" id="A0A450ZG85"/>
<organism evidence="1">
    <name type="scientific">Candidatus Kentrum sp. TC</name>
    <dbReference type="NCBI Taxonomy" id="2126339"/>
    <lineage>
        <taxon>Bacteria</taxon>
        <taxon>Pseudomonadati</taxon>
        <taxon>Pseudomonadota</taxon>
        <taxon>Gammaproteobacteria</taxon>
        <taxon>Candidatus Kentrum</taxon>
    </lineage>
</organism>
<name>A0A450ZG85_9GAMM</name>
<reference evidence="1" key="1">
    <citation type="submission" date="2019-02" db="EMBL/GenBank/DDBJ databases">
        <authorList>
            <person name="Gruber-Vodicka R. H."/>
            <person name="Seah K. B. B."/>
        </authorList>
    </citation>
    <scope>NUCLEOTIDE SEQUENCE</scope>
    <source>
        <strain evidence="1">BECK_BZ123</strain>
    </source>
</reference>
<proteinExistence type="predicted"/>
<accession>A0A450ZG85</accession>